<dbReference type="SUPFAM" id="SSF48403">
    <property type="entry name" value="Ankyrin repeat"/>
    <property type="match status" value="1"/>
</dbReference>
<evidence type="ECO:0000256" key="2">
    <source>
        <dbReference type="ARBA" id="ARBA00009320"/>
    </source>
</evidence>
<reference evidence="8" key="1">
    <citation type="submission" date="2019-05" db="EMBL/GenBank/DDBJ databases">
        <authorList>
            <person name="Piombo E."/>
        </authorList>
    </citation>
    <scope>NUCLEOTIDE SEQUENCE</scope>
    <source>
        <strain evidence="8">C2S</strain>
    </source>
</reference>
<dbReference type="GO" id="GO:0004084">
    <property type="term" value="F:branched-chain-amino-acid transaminase activity"/>
    <property type="evidence" value="ECO:0007669"/>
    <property type="project" value="InterPro"/>
</dbReference>
<dbReference type="PANTHER" id="PTHR42825">
    <property type="entry name" value="AMINO ACID AMINOTRANSFERASE"/>
    <property type="match status" value="1"/>
</dbReference>
<gene>
    <name evidence="8" type="ORF">C2S_12910</name>
</gene>
<dbReference type="Proteomes" id="UP000760494">
    <property type="component" value="Unassembled WGS sequence"/>
</dbReference>
<dbReference type="InterPro" id="IPR001544">
    <property type="entry name" value="Aminotrans_IV"/>
</dbReference>
<evidence type="ECO:0000256" key="6">
    <source>
        <dbReference type="PROSITE-ProRule" id="PRU00023"/>
    </source>
</evidence>
<dbReference type="Gene3D" id="3.30.470.10">
    <property type="match status" value="1"/>
</dbReference>
<feature type="region of interest" description="Disordered" evidence="7">
    <location>
        <begin position="381"/>
        <end position="400"/>
    </location>
</feature>
<dbReference type="InterPro" id="IPR043131">
    <property type="entry name" value="BCAT-like_N"/>
</dbReference>
<keyword evidence="5" id="KW-0663">Pyridoxal phosphate</keyword>
<dbReference type="SUPFAM" id="SSF56752">
    <property type="entry name" value="D-aminoacid aminotransferase-like PLP-dependent enzymes"/>
    <property type="match status" value="1"/>
</dbReference>
<keyword evidence="3" id="KW-0032">Aminotransferase</keyword>
<dbReference type="Pfam" id="PF00023">
    <property type="entry name" value="Ank"/>
    <property type="match status" value="1"/>
</dbReference>
<feature type="repeat" description="ANK" evidence="6">
    <location>
        <begin position="623"/>
        <end position="644"/>
    </location>
</feature>
<proteinExistence type="inferred from homology"/>
<evidence type="ECO:0000313" key="9">
    <source>
        <dbReference type="Proteomes" id="UP000760494"/>
    </source>
</evidence>
<dbReference type="InterPro" id="IPR002110">
    <property type="entry name" value="Ankyrin_rpt"/>
</dbReference>
<name>A0A9Q9S212_FUSFU</name>
<dbReference type="Gene3D" id="3.20.10.10">
    <property type="entry name" value="D-amino Acid Aminotransferase, subunit A, domain 2"/>
    <property type="match status" value="1"/>
</dbReference>
<dbReference type="Pfam" id="PF01063">
    <property type="entry name" value="Aminotran_4"/>
    <property type="match status" value="1"/>
</dbReference>
<keyword evidence="6" id="KW-0040">ANK repeat</keyword>
<feature type="region of interest" description="Disordered" evidence="7">
    <location>
        <begin position="535"/>
        <end position="555"/>
    </location>
</feature>
<comment type="cofactor">
    <cofactor evidence="1">
        <name>pyridoxal 5'-phosphate</name>
        <dbReference type="ChEBI" id="CHEBI:597326"/>
    </cofactor>
</comment>
<dbReference type="PANTHER" id="PTHR42825:SF2">
    <property type="entry name" value="BRANCHED-CHAIN-AMINO-ACID AMINOTRANSFERASE 3, CHLOROPLASTIC-RELATED"/>
    <property type="match status" value="1"/>
</dbReference>
<dbReference type="GO" id="GO:0009081">
    <property type="term" value="P:branched-chain amino acid metabolic process"/>
    <property type="evidence" value="ECO:0007669"/>
    <property type="project" value="InterPro"/>
</dbReference>
<dbReference type="InterPro" id="IPR036038">
    <property type="entry name" value="Aminotransferase-like"/>
</dbReference>
<evidence type="ECO:0000256" key="4">
    <source>
        <dbReference type="ARBA" id="ARBA00022679"/>
    </source>
</evidence>
<evidence type="ECO:0000256" key="1">
    <source>
        <dbReference type="ARBA" id="ARBA00001933"/>
    </source>
</evidence>
<dbReference type="AlphaFoldDB" id="A0A9Q9S212"/>
<evidence type="ECO:0000256" key="5">
    <source>
        <dbReference type="ARBA" id="ARBA00022898"/>
    </source>
</evidence>
<dbReference type="EMBL" id="CABFJX010000422">
    <property type="protein sequence ID" value="VTT83922.1"/>
    <property type="molecule type" value="Genomic_DNA"/>
</dbReference>
<dbReference type="PROSITE" id="PS50088">
    <property type="entry name" value="ANK_REPEAT"/>
    <property type="match status" value="4"/>
</dbReference>
<dbReference type="SMART" id="SM00248">
    <property type="entry name" value="ANK"/>
    <property type="match status" value="4"/>
</dbReference>
<evidence type="ECO:0000313" key="8">
    <source>
        <dbReference type="EMBL" id="VTT83922.1"/>
    </source>
</evidence>
<evidence type="ECO:0008006" key="10">
    <source>
        <dbReference type="Google" id="ProtNLM"/>
    </source>
</evidence>
<dbReference type="Gene3D" id="1.25.40.20">
    <property type="entry name" value="Ankyrin repeat-containing domain"/>
    <property type="match status" value="2"/>
</dbReference>
<dbReference type="PROSITE" id="PS50297">
    <property type="entry name" value="ANK_REP_REGION"/>
    <property type="match status" value="4"/>
</dbReference>
<evidence type="ECO:0000256" key="7">
    <source>
        <dbReference type="SAM" id="MobiDB-lite"/>
    </source>
</evidence>
<dbReference type="InterPro" id="IPR043132">
    <property type="entry name" value="BCAT-like_C"/>
</dbReference>
<feature type="repeat" description="ANK" evidence="6">
    <location>
        <begin position="557"/>
        <end position="589"/>
    </location>
</feature>
<feature type="compositionally biased region" description="Polar residues" evidence="7">
    <location>
        <begin position="391"/>
        <end position="400"/>
    </location>
</feature>
<sequence length="705" mass="77205">MSIPLPHAEFQSEWDHYDSKVNPGQQAFEGLLAHRTARNRILIFRPASHSSRFRHSASVVSMPPVPESLFLACVHMAVARNAEFVPPHNFAGNMYIRPLEFGSSAQIGLDVPDEFTFCVFVQPHVPLHGHTPLRALVAEEFDRAATRGTGNCKVGGNYGPVLKWSKDAKKPENGGWSALLHVDSKTQSYVDEFSAAALIGVKSPDQESTQVPILTVAHSEAAIHSITAESVVTIAQSFGWTVERRLVKLEELSSFSEVFAVGTAATIRPCSLIYHRSTGKHFTFTSDGPYYQRLWKTLSGIQKGHAHSNSCFIRDIMSPPSQDWSTITDANERRKAQNRVAQRNYRSRQKLRVELAEAILYDMPSWRTAVGLKRKRWLETPQSVEDHDTNPDSATPKPSLSSQVIQYHEEGQLVQNPTDFSMSADADVTADVSSGGESSDLSLGVFTPGDDWINAEIDWTAAMTLAGDTSASEPDLRHRAVGPGNDIHAQPPVSIPVQAASGQHRTLTAPTPAESMSLRTEPPETAVITVTSNREVPNLGDSNEGSRSISTTKQPSEFKTPVLTAIAKGKLDIARLLISSGANIDTRDMHGRTNLHYAVSRSDAKTVRSLLELGADLLMSDASGVTALHMAVGADDQDMVKLLLGWCEQQDRTASSTDHKTTLKQCINSRDGQNMTPLHLCVVMERMDMLKILLDYGADVNIGCD</sequence>
<evidence type="ECO:0000256" key="3">
    <source>
        <dbReference type="ARBA" id="ARBA00022576"/>
    </source>
</evidence>
<keyword evidence="4" id="KW-0808">Transferase</keyword>
<comment type="similarity">
    <text evidence="2">Belongs to the class-IV pyridoxal-phosphate-dependent aminotransferase family.</text>
</comment>
<dbReference type="InterPro" id="IPR005786">
    <property type="entry name" value="B_amino_transII"/>
</dbReference>
<accession>A0A9Q9S212</accession>
<dbReference type="InterPro" id="IPR036770">
    <property type="entry name" value="Ankyrin_rpt-contain_sf"/>
</dbReference>
<feature type="repeat" description="ANK" evidence="6">
    <location>
        <begin position="673"/>
        <end position="705"/>
    </location>
</feature>
<dbReference type="Gene3D" id="1.20.5.170">
    <property type="match status" value="1"/>
</dbReference>
<organism evidence="8 9">
    <name type="scientific">Fusarium fujikuroi</name>
    <name type="common">Bakanae and foot rot disease fungus</name>
    <name type="synonym">Gibberella fujikuroi</name>
    <dbReference type="NCBI Taxonomy" id="5127"/>
    <lineage>
        <taxon>Eukaryota</taxon>
        <taxon>Fungi</taxon>
        <taxon>Dikarya</taxon>
        <taxon>Ascomycota</taxon>
        <taxon>Pezizomycotina</taxon>
        <taxon>Sordariomycetes</taxon>
        <taxon>Hypocreomycetidae</taxon>
        <taxon>Hypocreales</taxon>
        <taxon>Nectriaceae</taxon>
        <taxon>Fusarium</taxon>
        <taxon>Fusarium fujikuroi species complex</taxon>
    </lineage>
</organism>
<feature type="repeat" description="ANK" evidence="6">
    <location>
        <begin position="590"/>
        <end position="622"/>
    </location>
</feature>
<dbReference type="CDD" id="cd14688">
    <property type="entry name" value="bZIP_YAP"/>
    <property type="match status" value="1"/>
</dbReference>
<comment type="caution">
    <text evidence="8">The sequence shown here is derived from an EMBL/GenBank/DDBJ whole genome shotgun (WGS) entry which is preliminary data.</text>
</comment>
<dbReference type="Pfam" id="PF12796">
    <property type="entry name" value="Ank_2"/>
    <property type="match status" value="1"/>
</dbReference>
<protein>
    <recommendedName>
        <fullName evidence="10">BZIP domain-containing protein</fullName>
    </recommendedName>
</protein>